<protein>
    <submittedName>
        <fullName evidence="7">Na/Pi symporter</fullName>
    </submittedName>
</protein>
<reference evidence="7" key="1">
    <citation type="submission" date="2023-09" db="EMBL/GenBank/DDBJ databases">
        <title>Paucibacter sp. APW11 Genome sequencing and assembly.</title>
        <authorList>
            <person name="Kim I."/>
        </authorList>
    </citation>
    <scope>NUCLEOTIDE SEQUENCE</scope>
    <source>
        <strain evidence="7">APW11</strain>
    </source>
</reference>
<dbReference type="RefSeq" id="WP_315650314.1">
    <property type="nucleotide sequence ID" value="NZ_JAVXZY010000003.1"/>
</dbReference>
<evidence type="ECO:0000313" key="8">
    <source>
        <dbReference type="Proteomes" id="UP001246372"/>
    </source>
</evidence>
<accession>A0ABU3PC79</accession>
<proteinExistence type="predicted"/>
<keyword evidence="2" id="KW-1003">Cell membrane</keyword>
<dbReference type="NCBIfam" id="NF037997">
    <property type="entry name" value="Na_Pi_symport"/>
    <property type="match status" value="1"/>
</dbReference>
<feature type="transmembrane region" description="Helical" evidence="6">
    <location>
        <begin position="132"/>
        <end position="154"/>
    </location>
</feature>
<dbReference type="Proteomes" id="UP001246372">
    <property type="component" value="Unassembled WGS sequence"/>
</dbReference>
<keyword evidence="3 6" id="KW-0812">Transmembrane</keyword>
<organism evidence="7 8">
    <name type="scientific">Roseateles aquae</name>
    <dbReference type="NCBI Taxonomy" id="3077235"/>
    <lineage>
        <taxon>Bacteria</taxon>
        <taxon>Pseudomonadati</taxon>
        <taxon>Pseudomonadota</taxon>
        <taxon>Betaproteobacteria</taxon>
        <taxon>Burkholderiales</taxon>
        <taxon>Sphaerotilaceae</taxon>
        <taxon>Roseateles</taxon>
    </lineage>
</organism>
<feature type="transmembrane region" description="Helical" evidence="6">
    <location>
        <begin position="241"/>
        <end position="261"/>
    </location>
</feature>
<sequence length="539" mass="58270">MSIFVSLFAGLGLFFIGVRLISNHLRQLMGPRLRQLIARAIAGRGSPALMGLAGGAVMQSVIGVIHVLVALVTAGAMERRQAFPIIRWANIGTAMLVLVAALNLHVLALCLVGLTGLAYYHQLDQSPRFRQAVGALLGLGLLFLGTDFIKAGAALMKTEPWLRDQIAMASTWLIPSFVLGALIAWLAQSSTTLAVITMSMAASGLLGYDSGAMMVLGAGLGSGLSAWSLAGRLQGSARQLVLFQVQLRAAGLLAMLLLYALNRWALGDPAGALMTQAGWSVSTRLVALYMAVQAVSDLASRLLQRPLERLLERWSPPTAQEDMSKPRFIHDEALDEPETALLLAEREQQALLAALPAYLDALRQLPPGQASAALLDAGKRQSAQAQVLRQCEQFLTELADRHRSRGVLERAMVLRDRNRLLASLQESLVELDLAAAEALDAPQVQQLLDQLVESLHMMLETLAEAAAQADPEDLSLLRALTHDRSELMDSIRRRLLGEAISASLQQAMFTATTVFERCTWLLRRYVLLLDTGPAAEASS</sequence>
<feature type="transmembrane region" description="Helical" evidence="6">
    <location>
        <begin position="88"/>
        <end position="120"/>
    </location>
</feature>
<comment type="caution">
    <text evidence="7">The sequence shown here is derived from an EMBL/GenBank/DDBJ whole genome shotgun (WGS) entry which is preliminary data.</text>
</comment>
<keyword evidence="5 6" id="KW-0472">Membrane</keyword>
<dbReference type="EMBL" id="JAVXZY010000003">
    <property type="protein sequence ID" value="MDT8999758.1"/>
    <property type="molecule type" value="Genomic_DNA"/>
</dbReference>
<evidence type="ECO:0000256" key="3">
    <source>
        <dbReference type="ARBA" id="ARBA00022692"/>
    </source>
</evidence>
<dbReference type="Pfam" id="PF02690">
    <property type="entry name" value="Na_Pi_cotrans"/>
    <property type="match status" value="2"/>
</dbReference>
<evidence type="ECO:0000313" key="7">
    <source>
        <dbReference type="EMBL" id="MDT8999758.1"/>
    </source>
</evidence>
<evidence type="ECO:0000256" key="4">
    <source>
        <dbReference type="ARBA" id="ARBA00022989"/>
    </source>
</evidence>
<evidence type="ECO:0000256" key="1">
    <source>
        <dbReference type="ARBA" id="ARBA00004651"/>
    </source>
</evidence>
<name>A0ABU3PC79_9BURK</name>
<gene>
    <name evidence="7" type="ORF">RQP53_10810</name>
</gene>
<feature type="transmembrane region" description="Helical" evidence="6">
    <location>
        <begin position="166"/>
        <end position="187"/>
    </location>
</feature>
<keyword evidence="4 6" id="KW-1133">Transmembrane helix</keyword>
<evidence type="ECO:0000256" key="5">
    <source>
        <dbReference type="ARBA" id="ARBA00023136"/>
    </source>
</evidence>
<feature type="transmembrane region" description="Helical" evidence="6">
    <location>
        <begin position="207"/>
        <end position="229"/>
    </location>
</feature>
<evidence type="ECO:0000256" key="6">
    <source>
        <dbReference type="SAM" id="Phobius"/>
    </source>
</evidence>
<dbReference type="PANTHER" id="PTHR10010">
    <property type="entry name" value="SOLUTE CARRIER FAMILY 34 SODIUM PHOSPHATE , MEMBER 2-RELATED"/>
    <property type="match status" value="1"/>
</dbReference>
<feature type="transmembrane region" description="Helical" evidence="6">
    <location>
        <begin position="56"/>
        <end position="76"/>
    </location>
</feature>
<comment type="subcellular location">
    <subcellularLocation>
        <location evidence="1">Cell membrane</location>
        <topology evidence="1">Multi-pass membrane protein</topology>
    </subcellularLocation>
</comment>
<evidence type="ECO:0000256" key="2">
    <source>
        <dbReference type="ARBA" id="ARBA00022475"/>
    </source>
</evidence>
<keyword evidence="8" id="KW-1185">Reference proteome</keyword>
<dbReference type="PANTHER" id="PTHR10010:SF46">
    <property type="entry name" value="SODIUM-DEPENDENT PHOSPHATE TRANSPORT PROTEIN 2B"/>
    <property type="match status" value="1"/>
</dbReference>
<dbReference type="InterPro" id="IPR003841">
    <property type="entry name" value="Na/Pi_transpt"/>
</dbReference>